<name>A0A0S4JGR2_BODSA</name>
<dbReference type="VEuPathDB" id="TriTrypDB:BSAL_19675"/>
<evidence type="ECO:0000313" key="1">
    <source>
        <dbReference type="EMBL" id="CUG89205.1"/>
    </source>
</evidence>
<gene>
    <name evidence="1" type="ORF">BSAL_19855</name>
</gene>
<feature type="non-terminal residue" evidence="1">
    <location>
        <position position="343"/>
    </location>
</feature>
<sequence length="343" mass="36992">MTPFLLAQDATAEAIDIVLRLEDVPSTPFIAAFTRTGKMFVMHRLTRQVEPTVAPINLESSVIAVASAERWNFGRSVPGLPAFASFLAVATASMRLHIISCRSFSVRVAHHLPEPVHALVYCGLRHVLFGGTTSGSVVMWAVSEKGFCTMLARWQCQPTPSLGSPVAGGGEEAASLSSYAMTPFLLAQDATAEAIDIVLRLEDVPSTPFIAAFTRTGKMFVMHRLTRQVEPTVAPINLESSVIAVASAERWNFGRSVPGLPAFASFLAVATASMRLHIISCRSFSVRVAHHLPEPVHALVYCGLRHVLFGGTTSGSVVMWAVSEKGFCTMLARWQCQPTPSLG</sequence>
<accession>A0A0S4JGR2</accession>
<reference evidence="2" key="1">
    <citation type="submission" date="2015-09" db="EMBL/GenBank/DDBJ databases">
        <authorList>
            <consortium name="Pathogen Informatics"/>
        </authorList>
    </citation>
    <scope>NUCLEOTIDE SEQUENCE [LARGE SCALE GENOMIC DNA]</scope>
    <source>
        <strain evidence="2">Lake Konstanz</strain>
    </source>
</reference>
<dbReference type="Proteomes" id="UP000051952">
    <property type="component" value="Unassembled WGS sequence"/>
</dbReference>
<evidence type="ECO:0008006" key="3">
    <source>
        <dbReference type="Google" id="ProtNLM"/>
    </source>
</evidence>
<evidence type="ECO:0000313" key="2">
    <source>
        <dbReference type="Proteomes" id="UP000051952"/>
    </source>
</evidence>
<proteinExistence type="predicted"/>
<dbReference type="SUPFAM" id="SSF50978">
    <property type="entry name" value="WD40 repeat-like"/>
    <property type="match status" value="1"/>
</dbReference>
<keyword evidence="2" id="KW-1185">Reference proteome</keyword>
<protein>
    <recommendedName>
        <fullName evidence="3">WD40 repeat-containing protein</fullName>
    </recommendedName>
</protein>
<dbReference type="InterPro" id="IPR036322">
    <property type="entry name" value="WD40_repeat_dom_sf"/>
</dbReference>
<dbReference type="AlphaFoldDB" id="A0A0S4JGR2"/>
<dbReference type="EMBL" id="CYKH01001712">
    <property type="protein sequence ID" value="CUG89205.1"/>
    <property type="molecule type" value="Genomic_DNA"/>
</dbReference>
<organism evidence="1 2">
    <name type="scientific">Bodo saltans</name>
    <name type="common">Flagellated protozoan</name>
    <dbReference type="NCBI Taxonomy" id="75058"/>
    <lineage>
        <taxon>Eukaryota</taxon>
        <taxon>Discoba</taxon>
        <taxon>Euglenozoa</taxon>
        <taxon>Kinetoplastea</taxon>
        <taxon>Metakinetoplastina</taxon>
        <taxon>Eubodonida</taxon>
        <taxon>Bodonidae</taxon>
        <taxon>Bodo</taxon>
    </lineage>
</organism>